<dbReference type="InterPro" id="IPR045116">
    <property type="entry name" value="Clp1/Grc3"/>
</dbReference>
<feature type="binding site" evidence="8">
    <location>
        <begin position="155"/>
        <end position="160"/>
    </location>
    <ligand>
        <name>ATP</name>
        <dbReference type="ChEBI" id="CHEBI:30616"/>
    </ligand>
</feature>
<reference evidence="12 13" key="1">
    <citation type="submission" date="2020-06" db="EMBL/GenBank/DDBJ databases">
        <title>The yeast mating-type switching endonuclease HO is a domesticated member of an unorthodox homing genetic element family.</title>
        <authorList>
            <person name="Coughlan A.Y."/>
            <person name="Lombardi L."/>
            <person name="Braun-Galleani S."/>
            <person name="Martos A.R."/>
            <person name="Galeote V."/>
            <person name="Bigey F."/>
            <person name="Dequin S."/>
            <person name="Byrne K.P."/>
            <person name="Wolfe K.H."/>
        </authorList>
    </citation>
    <scope>NUCLEOTIDE SEQUENCE [LARGE SCALE GENOMIC DNA]</scope>
    <source>
        <strain evidence="12 13">CBS2947</strain>
    </source>
</reference>
<dbReference type="GO" id="GO:0005524">
    <property type="term" value="F:ATP binding"/>
    <property type="evidence" value="ECO:0007669"/>
    <property type="project" value="UniProtKB-UniRule"/>
</dbReference>
<evidence type="ECO:0000256" key="5">
    <source>
        <dbReference type="ARBA" id="ARBA00022741"/>
    </source>
</evidence>
<dbReference type="InterPro" id="IPR032319">
    <property type="entry name" value="CLP1_P"/>
</dbReference>
<dbReference type="GO" id="GO:0051731">
    <property type="term" value="F:polynucleotide 5'-hydroxyl-kinase activity"/>
    <property type="evidence" value="ECO:0007669"/>
    <property type="project" value="InterPro"/>
</dbReference>
<keyword evidence="5 8" id="KW-0547">Nucleotide-binding</keyword>
<organism evidence="12 13">
    <name type="scientific">Torulaspora globosa</name>
    <dbReference type="NCBI Taxonomy" id="48254"/>
    <lineage>
        <taxon>Eukaryota</taxon>
        <taxon>Fungi</taxon>
        <taxon>Dikarya</taxon>
        <taxon>Ascomycota</taxon>
        <taxon>Saccharomycotina</taxon>
        <taxon>Saccharomycetes</taxon>
        <taxon>Saccharomycetales</taxon>
        <taxon>Saccharomycetaceae</taxon>
        <taxon>Torulaspora</taxon>
    </lineage>
</organism>
<dbReference type="SUPFAM" id="SSF52540">
    <property type="entry name" value="P-loop containing nucleoside triphosphate hydrolases"/>
    <property type="match status" value="1"/>
</dbReference>
<dbReference type="OrthoDB" id="258143at2759"/>
<evidence type="ECO:0000256" key="8">
    <source>
        <dbReference type="HAMAP-Rule" id="MF_03035"/>
    </source>
</evidence>
<dbReference type="GO" id="GO:0005849">
    <property type="term" value="C:mRNA cleavage factor complex"/>
    <property type="evidence" value="ECO:0007669"/>
    <property type="project" value="UniProtKB-UniRule"/>
</dbReference>
<feature type="domain" description="Clp1 P-loop" evidence="11">
    <location>
        <begin position="152"/>
        <end position="356"/>
    </location>
</feature>
<evidence type="ECO:0000256" key="4">
    <source>
        <dbReference type="ARBA" id="ARBA00022664"/>
    </source>
</evidence>
<sequence length="467" mass="51996">MKTLWLTTYTFNWSRGSVHWLAMESLPGINDLNQPLTGVGGDDEYHRLSILQGSEWNIEISSETRLTIRVISGIAEIFGTELAIGKEYNFRNYKFGVYAVEDVELEWRCPELTGETLSISPNSTAKLVYNLHFALEKMRSSSFDGPRVMIVGETNSGRTTLSRTLCSYGIKFKSYQPMYVNLDPQQAIFSPPGCVTAIPISDILDVQCSTWGQSMTSGATALHSKQPVVKNYGLERLSENKQLYLDVVEQLATSVNGRLMNDSLVRRSGLVIDIPAISELDEDNNDLEYFAKQFKVNVAVLVGISDNQKIDAIAKKLVPLVGNHIVNLPRISGSVKPEDAFKRSLQRGAIREYFYGTPDTVLSPYAVGVGFEDVTVYRPKNVLEDTQEVPTQLLPVQVNPSNLQHALVAISYADRKAAPEVIQKAPILGFALITEVNDKRNKLRILLPVPGALPNKSMILTSYRYLE</sequence>
<evidence type="ECO:0000259" key="10">
    <source>
        <dbReference type="Pfam" id="PF16573"/>
    </source>
</evidence>
<keyword evidence="13" id="KW-1185">Reference proteome</keyword>
<keyword evidence="4 8" id="KW-0507">mRNA processing</keyword>
<dbReference type="Proteomes" id="UP000510647">
    <property type="component" value="Chromosome 6"/>
</dbReference>
<evidence type="ECO:0000256" key="2">
    <source>
        <dbReference type="ARBA" id="ARBA00018706"/>
    </source>
</evidence>
<dbReference type="GO" id="GO:0031124">
    <property type="term" value="P:mRNA 3'-end processing"/>
    <property type="evidence" value="ECO:0007669"/>
    <property type="project" value="UniProtKB-UniRule"/>
</dbReference>
<evidence type="ECO:0000256" key="7">
    <source>
        <dbReference type="ARBA" id="ARBA00023242"/>
    </source>
</evidence>
<dbReference type="InterPro" id="IPR027417">
    <property type="entry name" value="P-loop_NTPase"/>
</dbReference>
<evidence type="ECO:0000256" key="1">
    <source>
        <dbReference type="ARBA" id="ARBA00004123"/>
    </source>
</evidence>
<dbReference type="Gene3D" id="2.60.120.1030">
    <property type="entry name" value="Clp1, DNA binding domain"/>
    <property type="match status" value="1"/>
</dbReference>
<evidence type="ECO:0000259" key="9">
    <source>
        <dbReference type="Pfam" id="PF06807"/>
    </source>
</evidence>
<comment type="similarity">
    <text evidence="8">Belongs to the Clp1 family. Clp1 subfamily.</text>
</comment>
<keyword evidence="7 8" id="KW-0539">Nucleus</keyword>
<comment type="function">
    <text evidence="8">Required for endonucleolytic cleavage during polyadenylation-dependent pre-mRNA 3'-end formation.</text>
</comment>
<gene>
    <name evidence="8" type="primary">CLP1</name>
    <name evidence="12" type="ORF">HG537_0F01810</name>
</gene>
<feature type="domain" description="Clp1 N-terminal" evidence="10">
    <location>
        <begin position="50"/>
        <end position="141"/>
    </location>
</feature>
<protein>
    <recommendedName>
        <fullName evidence="3">Polynucleotide 5'-hydroxyl-kinase GRC3</fullName>
    </recommendedName>
    <alternativeName>
        <fullName evidence="2">Polynucleotide 5'-hydroxyl-kinase grc3</fullName>
    </alternativeName>
</protein>
<dbReference type="InterPro" id="IPR038239">
    <property type="entry name" value="Clp1_N_sf"/>
</dbReference>
<proteinExistence type="inferred from homology"/>
<evidence type="ECO:0000313" key="13">
    <source>
        <dbReference type="Proteomes" id="UP000510647"/>
    </source>
</evidence>
<evidence type="ECO:0000256" key="3">
    <source>
        <dbReference type="ARBA" id="ARBA00019824"/>
    </source>
</evidence>
<dbReference type="InterPro" id="IPR032324">
    <property type="entry name" value="Clp1_N"/>
</dbReference>
<dbReference type="AlphaFoldDB" id="A0A7H9HVM1"/>
<dbReference type="Gene3D" id="2.40.30.330">
    <property type="entry name" value="Pre-mRNA cleavage complex subunit Clp1, C-terminal domain"/>
    <property type="match status" value="1"/>
</dbReference>
<dbReference type="InterPro" id="IPR038238">
    <property type="entry name" value="Clp1_C_sf"/>
</dbReference>
<comment type="subcellular location">
    <subcellularLocation>
        <location evidence="1 8">Nucleus</location>
    </subcellularLocation>
</comment>
<dbReference type="InterPro" id="IPR010655">
    <property type="entry name" value="Clp1_C"/>
</dbReference>
<dbReference type="PANTHER" id="PTHR12755:SF6">
    <property type="entry name" value="POLYRIBONUCLEOTIDE 5'-HYDROXYL-KINASE CLP1"/>
    <property type="match status" value="1"/>
</dbReference>
<evidence type="ECO:0000259" key="11">
    <source>
        <dbReference type="Pfam" id="PF16575"/>
    </source>
</evidence>
<comment type="subunit">
    <text evidence="8">Component of a pre-mRNA cleavage factor complex. Interacts directly with PCF11.</text>
</comment>
<dbReference type="HAMAP" id="MF_03035">
    <property type="entry name" value="Clp1"/>
    <property type="match status" value="1"/>
</dbReference>
<dbReference type="Pfam" id="PF16573">
    <property type="entry name" value="CLP1_N"/>
    <property type="match status" value="1"/>
</dbReference>
<dbReference type="PANTHER" id="PTHR12755">
    <property type="entry name" value="CLEAVAGE/POLYADENYLATION FACTOR IA SUBUNIT CLP1P"/>
    <property type="match status" value="1"/>
</dbReference>
<evidence type="ECO:0000256" key="6">
    <source>
        <dbReference type="ARBA" id="ARBA00022840"/>
    </source>
</evidence>
<dbReference type="Pfam" id="PF06807">
    <property type="entry name" value="Clp1"/>
    <property type="match status" value="1"/>
</dbReference>
<dbReference type="GO" id="GO:0006388">
    <property type="term" value="P:tRNA splicing, via endonucleolytic cleavage and ligation"/>
    <property type="evidence" value="ECO:0007669"/>
    <property type="project" value="TreeGrafter"/>
</dbReference>
<accession>A0A7H9HVM1</accession>
<name>A0A7H9HVM1_9SACH</name>
<evidence type="ECO:0000313" key="12">
    <source>
        <dbReference type="EMBL" id="QLQ81420.1"/>
    </source>
</evidence>
<feature type="domain" description="Clp1 C-terminal" evidence="9">
    <location>
        <begin position="362"/>
        <end position="467"/>
    </location>
</feature>
<dbReference type="InterPro" id="IPR028606">
    <property type="entry name" value="Clp1"/>
</dbReference>
<dbReference type="EMBL" id="CP059272">
    <property type="protein sequence ID" value="QLQ81420.1"/>
    <property type="molecule type" value="Genomic_DNA"/>
</dbReference>
<feature type="binding site" evidence="8">
    <location>
        <position position="94"/>
    </location>
    <ligand>
        <name>ATP</name>
        <dbReference type="ChEBI" id="CHEBI:30616"/>
    </ligand>
</feature>
<keyword evidence="6 8" id="KW-0067">ATP-binding</keyword>
<feature type="binding site" evidence="8">
    <location>
        <position position="55"/>
    </location>
    <ligand>
        <name>ATP</name>
        <dbReference type="ChEBI" id="CHEBI:30616"/>
    </ligand>
</feature>
<dbReference type="Pfam" id="PF16575">
    <property type="entry name" value="CLP1_P"/>
    <property type="match status" value="1"/>
</dbReference>
<dbReference type="Gene3D" id="3.40.50.300">
    <property type="entry name" value="P-loop containing nucleotide triphosphate hydrolases"/>
    <property type="match status" value="1"/>
</dbReference>